<keyword evidence="4" id="KW-1185">Reference proteome</keyword>
<proteinExistence type="predicted"/>
<organism evidence="3 4">
    <name type="scientific">Paraconiothyrium brasiliense</name>
    <dbReference type="NCBI Taxonomy" id="300254"/>
    <lineage>
        <taxon>Eukaryota</taxon>
        <taxon>Fungi</taxon>
        <taxon>Dikarya</taxon>
        <taxon>Ascomycota</taxon>
        <taxon>Pezizomycotina</taxon>
        <taxon>Dothideomycetes</taxon>
        <taxon>Pleosporomycetidae</taxon>
        <taxon>Pleosporales</taxon>
        <taxon>Massarineae</taxon>
        <taxon>Didymosphaeriaceae</taxon>
        <taxon>Paraconiothyrium</taxon>
    </lineage>
</organism>
<comment type="caution">
    <text evidence="3">The sequence shown here is derived from an EMBL/GenBank/DDBJ whole genome shotgun (WGS) entry which is preliminary data.</text>
</comment>
<evidence type="ECO:0000313" key="3">
    <source>
        <dbReference type="EMBL" id="KAL1610294.1"/>
    </source>
</evidence>
<reference evidence="3 4" key="1">
    <citation type="submission" date="2024-02" db="EMBL/GenBank/DDBJ databases">
        <title>De novo assembly and annotation of 12 fungi associated with fruit tree decline syndrome in Ontario, Canada.</title>
        <authorList>
            <person name="Sulman M."/>
            <person name="Ellouze W."/>
            <person name="Ilyukhin E."/>
        </authorList>
    </citation>
    <scope>NUCLEOTIDE SEQUENCE [LARGE SCALE GENOMIC DNA]</scope>
    <source>
        <strain evidence="3 4">M42-189</strain>
    </source>
</reference>
<feature type="region of interest" description="Disordered" evidence="1">
    <location>
        <begin position="126"/>
        <end position="200"/>
    </location>
</feature>
<dbReference type="Proteomes" id="UP001521785">
    <property type="component" value="Unassembled WGS sequence"/>
</dbReference>
<accession>A0ABR3S0U1</accession>
<evidence type="ECO:0000256" key="2">
    <source>
        <dbReference type="SAM" id="SignalP"/>
    </source>
</evidence>
<name>A0ABR3S0U1_9PLEO</name>
<keyword evidence="2" id="KW-0732">Signal</keyword>
<feature type="chain" id="PRO_5045359440" description="Extracellular membrane protein CFEM domain-containing protein" evidence="2">
    <location>
        <begin position="20"/>
        <end position="226"/>
    </location>
</feature>
<feature type="compositionally biased region" description="Gly residues" evidence="1">
    <location>
        <begin position="161"/>
        <end position="184"/>
    </location>
</feature>
<evidence type="ECO:0008006" key="5">
    <source>
        <dbReference type="Google" id="ProtNLM"/>
    </source>
</evidence>
<feature type="compositionally biased region" description="Polar residues" evidence="1">
    <location>
        <begin position="128"/>
        <end position="139"/>
    </location>
</feature>
<feature type="signal peptide" evidence="2">
    <location>
        <begin position="1"/>
        <end position="19"/>
    </location>
</feature>
<evidence type="ECO:0000313" key="4">
    <source>
        <dbReference type="Proteomes" id="UP001521785"/>
    </source>
</evidence>
<protein>
    <recommendedName>
        <fullName evidence="5">Extracellular membrane protein CFEM domain-containing protein</fullName>
    </recommendedName>
</protein>
<dbReference type="EMBL" id="JAKJXO020000002">
    <property type="protein sequence ID" value="KAL1610294.1"/>
    <property type="molecule type" value="Genomic_DNA"/>
</dbReference>
<evidence type="ECO:0000256" key="1">
    <source>
        <dbReference type="SAM" id="MobiDB-lite"/>
    </source>
</evidence>
<sequence length="226" mass="22620">MSTILSTLTLSSTIFATLSTAIPSSPPDIPSAIRGLSDCSQDVLFPLLGTSQCNPADFPCICVELDHLGARKEVSDKCPEHVDEYNDFAVNTCGNHAGVVTVTGSSSSESPVSITTISVIISTGGPENVTSSAPFNNGTAVAPTKTESVVLPSETSQSNGTSGGSGGSNSGPSGSGSAGAGQGSGSSPTQPENPEFSGAAVSEFGNGNLATFAGFMGMMWLAFAEL</sequence>
<gene>
    <name evidence="3" type="ORF">SLS60_001960</name>
</gene>